<dbReference type="Proteomes" id="UP001597216">
    <property type="component" value="Unassembled WGS sequence"/>
</dbReference>
<comment type="caution">
    <text evidence="1">The sequence shown here is derived from an EMBL/GenBank/DDBJ whole genome shotgun (WGS) entry which is preliminary data.</text>
</comment>
<evidence type="ECO:0000313" key="2">
    <source>
        <dbReference type="Proteomes" id="UP001597216"/>
    </source>
</evidence>
<accession>A0ABW3T4P9</accession>
<evidence type="ECO:0008006" key="3">
    <source>
        <dbReference type="Google" id="ProtNLM"/>
    </source>
</evidence>
<organism evidence="1 2">
    <name type="scientific">Phenylobacterium conjunctum</name>
    <dbReference type="NCBI Taxonomy" id="1298959"/>
    <lineage>
        <taxon>Bacteria</taxon>
        <taxon>Pseudomonadati</taxon>
        <taxon>Pseudomonadota</taxon>
        <taxon>Alphaproteobacteria</taxon>
        <taxon>Caulobacterales</taxon>
        <taxon>Caulobacteraceae</taxon>
        <taxon>Phenylobacterium</taxon>
    </lineage>
</organism>
<name>A0ABW3T4P9_9CAUL</name>
<gene>
    <name evidence="1" type="ORF">ACFQ27_16370</name>
</gene>
<sequence length="57" mass="6126">MPDQPFAYSLTHVESGWSWCVYDEDGETVATGAGFSQSDAQAAVEDSIRQAMAGVRV</sequence>
<keyword evidence="2" id="KW-1185">Reference proteome</keyword>
<dbReference type="RefSeq" id="WP_377354360.1">
    <property type="nucleotide sequence ID" value="NZ_JBHTLQ010000045.1"/>
</dbReference>
<dbReference type="EMBL" id="JBHTLQ010000045">
    <property type="protein sequence ID" value="MFD1192164.1"/>
    <property type="molecule type" value="Genomic_DNA"/>
</dbReference>
<protein>
    <recommendedName>
        <fullName evidence="3">DUF1508 domain-containing protein</fullName>
    </recommendedName>
</protein>
<reference evidence="2" key="1">
    <citation type="journal article" date="2019" name="Int. J. Syst. Evol. Microbiol.">
        <title>The Global Catalogue of Microorganisms (GCM) 10K type strain sequencing project: providing services to taxonomists for standard genome sequencing and annotation.</title>
        <authorList>
            <consortium name="The Broad Institute Genomics Platform"/>
            <consortium name="The Broad Institute Genome Sequencing Center for Infectious Disease"/>
            <person name="Wu L."/>
            <person name="Ma J."/>
        </authorList>
    </citation>
    <scope>NUCLEOTIDE SEQUENCE [LARGE SCALE GENOMIC DNA]</scope>
    <source>
        <strain evidence="2">CCUG 55074</strain>
    </source>
</reference>
<proteinExistence type="predicted"/>
<evidence type="ECO:0000313" key="1">
    <source>
        <dbReference type="EMBL" id="MFD1192164.1"/>
    </source>
</evidence>